<reference evidence="2 3" key="1">
    <citation type="submission" date="2018-09" db="EMBL/GenBank/DDBJ databases">
        <title>Genome sequencing of Nocardioides immobilis CCTCC AB 2017083 for comparison to Nocardioides silvaticus.</title>
        <authorList>
            <person name="Li C."/>
            <person name="Wang G."/>
        </authorList>
    </citation>
    <scope>NUCLEOTIDE SEQUENCE [LARGE SCALE GENOMIC DNA]</scope>
    <source>
        <strain evidence="2 3">CCTCC AB 2017083</strain>
    </source>
</reference>
<dbReference type="AlphaFoldDB" id="A0A417XV93"/>
<keyword evidence="3" id="KW-1185">Reference proteome</keyword>
<sequence>MIVAYLLLAAPVVAALLFWGAWGWVAATVVVAAVEYASLRRSERFSARVWRTVGMTRRGRRERGIEIIYVVSAVSGVALLIGSLLRIV</sequence>
<protein>
    <submittedName>
        <fullName evidence="2">Uncharacterized protein</fullName>
    </submittedName>
</protein>
<accession>A0A417XV93</accession>
<dbReference type="Proteomes" id="UP000283644">
    <property type="component" value="Unassembled WGS sequence"/>
</dbReference>
<dbReference type="EMBL" id="QXGH01000035">
    <property type="protein sequence ID" value="RHW24201.1"/>
    <property type="molecule type" value="Genomic_DNA"/>
</dbReference>
<evidence type="ECO:0000313" key="3">
    <source>
        <dbReference type="Proteomes" id="UP000283644"/>
    </source>
</evidence>
<dbReference type="RefSeq" id="WP_118928220.1">
    <property type="nucleotide sequence ID" value="NZ_QXGH01000035.1"/>
</dbReference>
<comment type="caution">
    <text evidence="2">The sequence shown here is derived from an EMBL/GenBank/DDBJ whole genome shotgun (WGS) entry which is preliminary data.</text>
</comment>
<feature type="transmembrane region" description="Helical" evidence="1">
    <location>
        <begin position="6"/>
        <end position="34"/>
    </location>
</feature>
<organism evidence="2 3">
    <name type="scientific">Nocardioides immobilis</name>
    <dbReference type="NCBI Taxonomy" id="2049295"/>
    <lineage>
        <taxon>Bacteria</taxon>
        <taxon>Bacillati</taxon>
        <taxon>Actinomycetota</taxon>
        <taxon>Actinomycetes</taxon>
        <taxon>Propionibacteriales</taxon>
        <taxon>Nocardioidaceae</taxon>
        <taxon>Nocardioides</taxon>
    </lineage>
</organism>
<evidence type="ECO:0000256" key="1">
    <source>
        <dbReference type="SAM" id="Phobius"/>
    </source>
</evidence>
<keyword evidence="1" id="KW-0812">Transmembrane</keyword>
<feature type="transmembrane region" description="Helical" evidence="1">
    <location>
        <begin position="67"/>
        <end position="87"/>
    </location>
</feature>
<name>A0A417XV93_9ACTN</name>
<keyword evidence="1" id="KW-0472">Membrane</keyword>
<keyword evidence="1" id="KW-1133">Transmembrane helix</keyword>
<proteinExistence type="predicted"/>
<gene>
    <name evidence="2" type="ORF">D0Z08_26145</name>
</gene>
<evidence type="ECO:0000313" key="2">
    <source>
        <dbReference type="EMBL" id="RHW24201.1"/>
    </source>
</evidence>